<dbReference type="EMBL" id="AP024355">
    <property type="protein sequence ID" value="BCR03244.1"/>
    <property type="molecule type" value="Genomic_DNA"/>
</dbReference>
<feature type="signal peptide" evidence="2">
    <location>
        <begin position="1"/>
        <end position="19"/>
    </location>
</feature>
<proteinExistence type="predicted"/>
<protein>
    <submittedName>
        <fullName evidence="3">Uncharacterized protein</fullName>
    </submittedName>
</protein>
<feature type="region of interest" description="Disordered" evidence="1">
    <location>
        <begin position="127"/>
        <end position="146"/>
    </location>
</feature>
<evidence type="ECO:0000256" key="1">
    <source>
        <dbReference type="SAM" id="MobiDB-lite"/>
    </source>
</evidence>
<dbReference type="RefSeq" id="WP_221250727.1">
    <property type="nucleotide sequence ID" value="NZ_AP024355.1"/>
</dbReference>
<reference evidence="3 4" key="1">
    <citation type="journal article" date="2016" name="C (Basel)">
        <title>Selective Growth of and Electricity Production by Marine Exoelectrogenic Bacteria in Self-Aggregated Hydrogel of Microbially Reduced Graphene Oxide.</title>
        <authorList>
            <person name="Yoshida N."/>
            <person name="Goto Y."/>
            <person name="Miyata Y."/>
        </authorList>
    </citation>
    <scope>NUCLEOTIDE SEQUENCE [LARGE SCALE GENOMIC DNA]</scope>
    <source>
        <strain evidence="3 4">NIT-T3</strain>
    </source>
</reference>
<keyword evidence="4" id="KW-1185">Reference proteome</keyword>
<sequence length="164" mass="18215">MKSWLLLVLALLLAGPASAQEYLSGQLIDPAGRTVAISRISARGVLSGVAGGREVAFEFAELRKIEYLGDRTCRATTRQGKTLLVEKAELRTPGQHKRVLYWTLDPATRQEREFVLGNQSFHTLSFSGKPGRVKTNPRTGQPFPPDYLFDPFTGESLQWRNPGD</sequence>
<evidence type="ECO:0000313" key="3">
    <source>
        <dbReference type="EMBL" id="BCR03244.1"/>
    </source>
</evidence>
<organism evidence="3 4">
    <name type="scientific">Desulfuromonas versatilis</name>
    <dbReference type="NCBI Taxonomy" id="2802975"/>
    <lineage>
        <taxon>Bacteria</taxon>
        <taxon>Pseudomonadati</taxon>
        <taxon>Thermodesulfobacteriota</taxon>
        <taxon>Desulfuromonadia</taxon>
        <taxon>Desulfuromonadales</taxon>
        <taxon>Desulfuromonadaceae</taxon>
        <taxon>Desulfuromonas</taxon>
    </lineage>
</organism>
<reference evidence="3 4" key="2">
    <citation type="journal article" date="2021" name="Int. J. Syst. Evol. Microbiol.">
        <title>Isolation and Polyphasic Characterization of Desulfuromonas versatilis sp. Nov., an Electrogenic Bacteria Capable of Versatile Metabolism Isolated from a Graphene Oxide-Reducing Enrichment Culture.</title>
        <authorList>
            <person name="Xie L."/>
            <person name="Yoshida N."/>
            <person name="Ishii S."/>
            <person name="Meng L."/>
        </authorList>
    </citation>
    <scope>NUCLEOTIDE SEQUENCE [LARGE SCALE GENOMIC DNA]</scope>
    <source>
        <strain evidence="3 4">NIT-T3</strain>
    </source>
</reference>
<keyword evidence="2" id="KW-0732">Signal</keyword>
<feature type="chain" id="PRO_5046731067" evidence="2">
    <location>
        <begin position="20"/>
        <end position="164"/>
    </location>
</feature>
<gene>
    <name evidence="3" type="ORF">DESUT3_03130</name>
</gene>
<accession>A0ABM8HM11</accession>
<evidence type="ECO:0000313" key="4">
    <source>
        <dbReference type="Proteomes" id="UP001319827"/>
    </source>
</evidence>
<name>A0ABM8HM11_9BACT</name>
<dbReference type="Proteomes" id="UP001319827">
    <property type="component" value="Chromosome"/>
</dbReference>
<evidence type="ECO:0000256" key="2">
    <source>
        <dbReference type="SAM" id="SignalP"/>
    </source>
</evidence>